<name>A0A1D2MZ89_ORCCI</name>
<feature type="signal peptide" evidence="1">
    <location>
        <begin position="1"/>
        <end position="22"/>
    </location>
</feature>
<keyword evidence="3" id="KW-1185">Reference proteome</keyword>
<organism evidence="2 3">
    <name type="scientific">Orchesella cincta</name>
    <name type="common">Springtail</name>
    <name type="synonym">Podura cincta</name>
    <dbReference type="NCBI Taxonomy" id="48709"/>
    <lineage>
        <taxon>Eukaryota</taxon>
        <taxon>Metazoa</taxon>
        <taxon>Ecdysozoa</taxon>
        <taxon>Arthropoda</taxon>
        <taxon>Hexapoda</taxon>
        <taxon>Collembola</taxon>
        <taxon>Entomobryomorpha</taxon>
        <taxon>Entomobryoidea</taxon>
        <taxon>Orchesellidae</taxon>
        <taxon>Orchesellinae</taxon>
        <taxon>Orchesella</taxon>
    </lineage>
</organism>
<protein>
    <submittedName>
        <fullName evidence="2">Uncharacterized protein</fullName>
    </submittedName>
</protein>
<evidence type="ECO:0000313" key="3">
    <source>
        <dbReference type="Proteomes" id="UP000094527"/>
    </source>
</evidence>
<sequence>MTKGKFLICGAIALTWISMASATSVVVGTADDIIDQMSSSPDVAYRLKQAIKAAKQIENGPLQQAVRTNFLHTLYLMANASAVIGTNVSRSSATLIRGFVQDSFNLGSIGVYLPRLIFLDGPSQFIETLRLVRTNQIRIPSDMDSAMDTLINFASSVRDAPVTNNVSNPFLSFFPNIFHGAESLAGRSIMSSLQGISPGDINIDSASLLNNRWDRKSSTTAKSLFHE</sequence>
<proteinExistence type="predicted"/>
<keyword evidence="1" id="KW-0732">Signal</keyword>
<gene>
    <name evidence="2" type="ORF">Ocin01_08309</name>
</gene>
<feature type="chain" id="PRO_5008904756" evidence="1">
    <location>
        <begin position="23"/>
        <end position="227"/>
    </location>
</feature>
<dbReference type="EMBL" id="LJIJ01000361">
    <property type="protein sequence ID" value="ODM98363.1"/>
    <property type="molecule type" value="Genomic_DNA"/>
</dbReference>
<dbReference type="OrthoDB" id="8267002at2759"/>
<accession>A0A1D2MZ89</accession>
<comment type="caution">
    <text evidence="2">The sequence shown here is derived from an EMBL/GenBank/DDBJ whole genome shotgun (WGS) entry which is preliminary data.</text>
</comment>
<reference evidence="2 3" key="1">
    <citation type="journal article" date="2016" name="Genome Biol. Evol.">
        <title>Gene Family Evolution Reflects Adaptation to Soil Environmental Stressors in the Genome of the Collembolan Orchesella cincta.</title>
        <authorList>
            <person name="Faddeeva-Vakhrusheva A."/>
            <person name="Derks M.F."/>
            <person name="Anvar S.Y."/>
            <person name="Agamennone V."/>
            <person name="Suring W."/>
            <person name="Smit S."/>
            <person name="van Straalen N.M."/>
            <person name="Roelofs D."/>
        </authorList>
    </citation>
    <scope>NUCLEOTIDE SEQUENCE [LARGE SCALE GENOMIC DNA]</scope>
    <source>
        <tissue evidence="2">Mixed pool</tissue>
    </source>
</reference>
<dbReference type="AlphaFoldDB" id="A0A1D2MZ89"/>
<dbReference type="Proteomes" id="UP000094527">
    <property type="component" value="Unassembled WGS sequence"/>
</dbReference>
<evidence type="ECO:0000313" key="2">
    <source>
        <dbReference type="EMBL" id="ODM98363.1"/>
    </source>
</evidence>
<evidence type="ECO:0000256" key="1">
    <source>
        <dbReference type="SAM" id="SignalP"/>
    </source>
</evidence>